<evidence type="ECO:0000313" key="1">
    <source>
        <dbReference type="EMBL" id="MEN3068910.1"/>
    </source>
</evidence>
<reference evidence="1 2" key="1">
    <citation type="journal article" date="2018" name="Int. J. Syst. Evol. Microbiol.">
        <title>Uliginosibacterium sediminicola sp. nov., isolated from freshwater sediment.</title>
        <authorList>
            <person name="Hwang W.M."/>
            <person name="Kim S.M."/>
            <person name="Kang K."/>
            <person name="Ahn T.Y."/>
        </authorList>
    </citation>
    <scope>NUCLEOTIDE SEQUENCE [LARGE SCALE GENOMIC DNA]</scope>
    <source>
        <strain evidence="1 2">M1-21</strain>
    </source>
</reference>
<name>A0ABU9YYT0_9RHOO</name>
<evidence type="ECO:0000313" key="2">
    <source>
        <dbReference type="Proteomes" id="UP001410394"/>
    </source>
</evidence>
<gene>
    <name evidence="1" type="ORF">ABDB84_10500</name>
</gene>
<sequence length="76" mass="8517">MAKNRISFDADQKNITYLMGLNQGKGLKHENFLLLHNGSIGDAKDDVGFNLTAIKQLRVANTNSLREQVTRQIALF</sequence>
<proteinExistence type="predicted"/>
<protein>
    <submittedName>
        <fullName evidence="1">Uncharacterized protein</fullName>
    </submittedName>
</protein>
<comment type="caution">
    <text evidence="1">The sequence shown here is derived from an EMBL/GenBank/DDBJ whole genome shotgun (WGS) entry which is preliminary data.</text>
</comment>
<dbReference type="Proteomes" id="UP001410394">
    <property type="component" value="Unassembled WGS sequence"/>
</dbReference>
<keyword evidence="2" id="KW-1185">Reference proteome</keyword>
<accession>A0ABU9YYT0</accession>
<dbReference type="RefSeq" id="WP_345919681.1">
    <property type="nucleotide sequence ID" value="NZ_JBDIVE010000005.1"/>
</dbReference>
<organism evidence="1 2">
    <name type="scientific">Uliginosibacterium sediminicola</name>
    <dbReference type="NCBI Taxonomy" id="2024550"/>
    <lineage>
        <taxon>Bacteria</taxon>
        <taxon>Pseudomonadati</taxon>
        <taxon>Pseudomonadota</taxon>
        <taxon>Betaproteobacteria</taxon>
        <taxon>Rhodocyclales</taxon>
        <taxon>Zoogloeaceae</taxon>
        <taxon>Uliginosibacterium</taxon>
    </lineage>
</organism>
<dbReference type="EMBL" id="JBDIVE010000005">
    <property type="protein sequence ID" value="MEN3068910.1"/>
    <property type="molecule type" value="Genomic_DNA"/>
</dbReference>